<keyword evidence="2 7" id="KW-0813">Transport</keyword>
<comment type="similarity">
    <text evidence="7">Belongs to the TonB-dependent receptor family.</text>
</comment>
<dbReference type="NCBIfam" id="TIGR04057">
    <property type="entry name" value="SusC_RagA_signa"/>
    <property type="match status" value="1"/>
</dbReference>
<protein>
    <submittedName>
        <fullName evidence="10">TonB-dependent receptor</fullName>
    </submittedName>
</protein>
<evidence type="ECO:0000256" key="5">
    <source>
        <dbReference type="ARBA" id="ARBA00023136"/>
    </source>
</evidence>
<evidence type="ECO:0000256" key="1">
    <source>
        <dbReference type="ARBA" id="ARBA00004571"/>
    </source>
</evidence>
<dbReference type="STRING" id="362418.IW19_13820"/>
<evidence type="ECO:0000256" key="4">
    <source>
        <dbReference type="ARBA" id="ARBA00022692"/>
    </source>
</evidence>
<name>A0A085ZQ04_9FLAO</name>
<dbReference type="eggNOG" id="COG4206">
    <property type="taxonomic scope" value="Bacteria"/>
</dbReference>
<keyword evidence="4 7" id="KW-0812">Transmembrane</keyword>
<dbReference type="GO" id="GO:0009279">
    <property type="term" value="C:cell outer membrane"/>
    <property type="evidence" value="ECO:0007669"/>
    <property type="project" value="UniProtKB-SubCell"/>
</dbReference>
<evidence type="ECO:0000313" key="10">
    <source>
        <dbReference type="EMBL" id="KFF06518.1"/>
    </source>
</evidence>
<evidence type="ECO:0000259" key="9">
    <source>
        <dbReference type="Pfam" id="PF07715"/>
    </source>
</evidence>
<dbReference type="InterPro" id="IPR012910">
    <property type="entry name" value="Plug_dom"/>
</dbReference>
<keyword evidence="8" id="KW-0732">Signal</keyword>
<dbReference type="AlphaFoldDB" id="A0A085ZQ04"/>
<accession>A0A085ZQ04</accession>
<dbReference type="Pfam" id="PF13715">
    <property type="entry name" value="CarbopepD_reg_2"/>
    <property type="match status" value="1"/>
</dbReference>
<evidence type="ECO:0000256" key="8">
    <source>
        <dbReference type="SAM" id="SignalP"/>
    </source>
</evidence>
<keyword evidence="5 7" id="KW-0472">Membrane</keyword>
<keyword evidence="11" id="KW-1185">Reference proteome</keyword>
<evidence type="ECO:0000256" key="3">
    <source>
        <dbReference type="ARBA" id="ARBA00022452"/>
    </source>
</evidence>
<feature type="chain" id="PRO_5001801468" evidence="8">
    <location>
        <begin position="23"/>
        <end position="1043"/>
    </location>
</feature>
<gene>
    <name evidence="10" type="ORF">IW19_13820</name>
</gene>
<evidence type="ECO:0000256" key="6">
    <source>
        <dbReference type="ARBA" id="ARBA00023237"/>
    </source>
</evidence>
<reference evidence="10 11" key="1">
    <citation type="submission" date="2014-07" db="EMBL/GenBank/DDBJ databases">
        <title>Genome of Flavobacterium reichenbachii LMG 25512.</title>
        <authorList>
            <person name="Stropko S.J."/>
            <person name="Pipes S.E."/>
            <person name="Newman J.D."/>
        </authorList>
    </citation>
    <scope>NUCLEOTIDE SEQUENCE [LARGE SCALE GENOMIC DNA]</scope>
    <source>
        <strain evidence="10 11">LMG 25512</strain>
    </source>
</reference>
<keyword evidence="3 7" id="KW-1134">Transmembrane beta strand</keyword>
<dbReference type="InterPro" id="IPR023996">
    <property type="entry name" value="TonB-dep_OMP_SusC/RagA"/>
</dbReference>
<dbReference type="Proteomes" id="UP000028715">
    <property type="component" value="Unassembled WGS sequence"/>
</dbReference>
<dbReference type="RefSeq" id="WP_035684988.1">
    <property type="nucleotide sequence ID" value="NZ_JPRL01000001.1"/>
</dbReference>
<evidence type="ECO:0000256" key="7">
    <source>
        <dbReference type="PROSITE-ProRule" id="PRU01360"/>
    </source>
</evidence>
<dbReference type="NCBIfam" id="TIGR04056">
    <property type="entry name" value="OMP_RagA_SusC"/>
    <property type="match status" value="1"/>
</dbReference>
<dbReference type="SUPFAM" id="SSF56935">
    <property type="entry name" value="Porins"/>
    <property type="match status" value="1"/>
</dbReference>
<dbReference type="InterPro" id="IPR008969">
    <property type="entry name" value="CarboxyPept-like_regulatory"/>
</dbReference>
<dbReference type="Pfam" id="PF07715">
    <property type="entry name" value="Plug"/>
    <property type="match status" value="1"/>
</dbReference>
<dbReference type="EMBL" id="JPRL01000001">
    <property type="protein sequence ID" value="KFF06518.1"/>
    <property type="molecule type" value="Genomic_DNA"/>
</dbReference>
<feature type="domain" description="TonB-dependent receptor plug" evidence="9">
    <location>
        <begin position="114"/>
        <end position="231"/>
    </location>
</feature>
<dbReference type="PROSITE" id="PS52016">
    <property type="entry name" value="TONB_DEPENDENT_REC_3"/>
    <property type="match status" value="1"/>
</dbReference>
<feature type="signal peptide" evidence="8">
    <location>
        <begin position="1"/>
        <end position="22"/>
    </location>
</feature>
<organism evidence="10 11">
    <name type="scientific">Flavobacterium reichenbachii</name>
    <dbReference type="NCBI Taxonomy" id="362418"/>
    <lineage>
        <taxon>Bacteria</taxon>
        <taxon>Pseudomonadati</taxon>
        <taxon>Bacteroidota</taxon>
        <taxon>Flavobacteriia</taxon>
        <taxon>Flavobacteriales</taxon>
        <taxon>Flavobacteriaceae</taxon>
        <taxon>Flavobacterium</taxon>
    </lineage>
</organism>
<dbReference type="InterPro" id="IPR036942">
    <property type="entry name" value="Beta-barrel_TonB_sf"/>
</dbReference>
<evidence type="ECO:0000256" key="2">
    <source>
        <dbReference type="ARBA" id="ARBA00022448"/>
    </source>
</evidence>
<proteinExistence type="inferred from homology"/>
<dbReference type="Gene3D" id="2.40.170.20">
    <property type="entry name" value="TonB-dependent receptor, beta-barrel domain"/>
    <property type="match status" value="1"/>
</dbReference>
<keyword evidence="6 7" id="KW-0998">Cell outer membrane</keyword>
<dbReference type="SUPFAM" id="SSF49464">
    <property type="entry name" value="Carboxypeptidase regulatory domain-like"/>
    <property type="match status" value="1"/>
</dbReference>
<keyword evidence="10" id="KW-0675">Receptor</keyword>
<comment type="caution">
    <text evidence="10">The sequence shown here is derived from an EMBL/GenBank/DDBJ whole genome shotgun (WGS) entry which is preliminary data.</text>
</comment>
<dbReference type="Gene3D" id="2.170.130.10">
    <property type="entry name" value="TonB-dependent receptor, plug domain"/>
    <property type="match status" value="1"/>
</dbReference>
<dbReference type="InterPro" id="IPR037066">
    <property type="entry name" value="Plug_dom_sf"/>
</dbReference>
<sequence>MKLKLQWICTLLLALSMQFSFAQERTVSGKVSDQTGVIPGVNVVVKGSKVSTYTDFDGSYSIKAKTGDVLVFSYVGMSNKQVTVGTSNSVNVSLESEAQLMNEVVVVGYGVQKRKEVTGSISKIAGKDISNLVTPSFEGVLAGRAAGVQVLTNSGIIGGAPKIRIRGIASISGLTEPLIVVDGVPIYSGDVGGVSATNGLADINPDDIESFDVLKDGASTAIYGSRAANGVILITTKSGKKGTLKVTYSSVFGVASAYKKYDLLQTPDFITISNEKRANVPVAAGQPQLTPWAAGTTYNTDWQSAVLRNAPQMTHNLNFSGGSDKTKYYLSLGYTDQEGINIANSMNRFSIRANIDQEINKWLSIGTNLTVSRTEYYGLNINSNGLSGNIFNTIRQLPNTPIYDASNPTGYNLTLPLTTNVVGKWDNLAVQSEGISNIVYILDHNIYKSKTQRTLASVFANAKITSDLSYKLQVSSDNAITTGFQYWNPVHGDAAGRNGYLYNDVQDMQRWNWQNILNYKHTFAESHNLGVTAVAEYQKSQTKLSWGNGSDLLSDFYNKNLVTNSYSTKDSGGGVTEKGIISYLGRVSYNYKEKYFLQGSIRRDGISQFESDVRYHNFPGVSAGWTVSKENFMQGISNTISDFKIRASYSEVGNVDVLNGNAYPSKGLTISSPYGISNGLGYSQFGNSVLQWETSTKIDYGVDFGFLNNRLTLGFDYFKNDIDGLVLAAPVAPSLGIPGSVINSNVGKMFNEGYEFAATFKAINTQNFSWDVAANLTLAKNEVTELPSGDIIGGSYTTDTNIAPNIIIRKGESINSLYGFEYYGVNKANGNPVYYKANGSLVQGLLPGSTYAEYNAANPADVSKTATLTNSDKKILGNTLPTYYGSFSSNMKYKNIDFGFMFRFSGGNKVFNSTRRELMTQTFSNNGTEILGRWQSVDNPGDGWTPRLYASTNNTTNLNGSATSRFVEKGDFISLDNISLGYSLPRLLLDKIGVDSFRLFVQAQNIWLISDYKGINPEMETAGVDINGTPRSKVVSMGINVSL</sequence>
<evidence type="ECO:0000313" key="11">
    <source>
        <dbReference type="Proteomes" id="UP000028715"/>
    </source>
</evidence>
<dbReference type="OrthoDB" id="9768177at2"/>
<dbReference type="InterPro" id="IPR039426">
    <property type="entry name" value="TonB-dep_rcpt-like"/>
</dbReference>
<dbReference type="InterPro" id="IPR023997">
    <property type="entry name" value="TonB-dep_OMP_SusC/RagA_CS"/>
</dbReference>
<comment type="subcellular location">
    <subcellularLocation>
        <location evidence="1 7">Cell outer membrane</location>
        <topology evidence="1 7">Multi-pass membrane protein</topology>
    </subcellularLocation>
</comment>